<keyword evidence="1" id="KW-0812">Transmembrane</keyword>
<dbReference type="GeneID" id="78392192"/>
<dbReference type="RefSeq" id="WP_106057841.1">
    <property type="nucleotide sequence ID" value="NZ_CP027228.1"/>
</dbReference>
<dbReference type="OrthoDB" id="2090475at2"/>
<feature type="transmembrane region" description="Helical" evidence="1">
    <location>
        <begin position="12"/>
        <end position="33"/>
    </location>
</feature>
<name>A0A2S0L690_9FIRM</name>
<evidence type="ECO:0000256" key="1">
    <source>
        <dbReference type="SAM" id="Phobius"/>
    </source>
</evidence>
<sequence length="219" mass="25467">MKEAINVKKIVVIAICLIVFVIIVSVVLKLTFFKPKPITEIKKNKVYIGGSGLEYPESDQSRYYVEFKEDGTYILMYDDSRRSQEDYGDDGAGYAQNIIYFFGKYKMENGNYLMKPTNGARVVFKDSASVDRGVISFYKEKNYEKDFRAVGDIVCKLKNGEYMLGAPTEDKKSYRKDVYYYLLYSKPDIKKLPSSVEEFRKQYKMDKKAEQERLAEQSQ</sequence>
<dbReference type="KEGG" id="mdv:C5Q96_07935"/>
<keyword evidence="1" id="KW-0472">Membrane</keyword>
<keyword evidence="3" id="KW-1185">Reference proteome</keyword>
<dbReference type="EMBL" id="CP027228">
    <property type="protein sequence ID" value="AVM48787.1"/>
    <property type="molecule type" value="Genomic_DNA"/>
</dbReference>
<protein>
    <submittedName>
        <fullName evidence="2">Uncharacterized protein</fullName>
    </submittedName>
</protein>
<organism evidence="2 3">
    <name type="scientific">Mogibacterium diversum</name>
    <dbReference type="NCBI Taxonomy" id="114527"/>
    <lineage>
        <taxon>Bacteria</taxon>
        <taxon>Bacillati</taxon>
        <taxon>Bacillota</taxon>
        <taxon>Clostridia</taxon>
        <taxon>Peptostreptococcales</taxon>
        <taxon>Anaerovoracaceae</taxon>
        <taxon>Mogibacterium</taxon>
    </lineage>
</organism>
<keyword evidence="1" id="KW-1133">Transmembrane helix</keyword>
<evidence type="ECO:0000313" key="2">
    <source>
        <dbReference type="EMBL" id="AVM48787.1"/>
    </source>
</evidence>
<reference evidence="3" key="1">
    <citation type="submission" date="2018-02" db="EMBL/GenBank/DDBJ databases">
        <authorList>
            <person name="Holder M.E."/>
            <person name="Ajami N.J."/>
            <person name="Petrosino J.F."/>
        </authorList>
    </citation>
    <scope>NUCLEOTIDE SEQUENCE [LARGE SCALE GENOMIC DNA]</scope>
    <source>
        <strain evidence="3">CCUG 47132</strain>
    </source>
</reference>
<dbReference type="AlphaFoldDB" id="A0A2S0L690"/>
<proteinExistence type="predicted"/>
<accession>A0A2S0L690</accession>
<evidence type="ECO:0000313" key="3">
    <source>
        <dbReference type="Proteomes" id="UP000237883"/>
    </source>
</evidence>
<gene>
    <name evidence="2" type="ORF">C5Q96_07935</name>
</gene>
<dbReference type="Proteomes" id="UP000237883">
    <property type="component" value="Chromosome"/>
</dbReference>